<dbReference type="EMBL" id="JAACJM010000039">
    <property type="protein sequence ID" value="KAF5361647.1"/>
    <property type="molecule type" value="Genomic_DNA"/>
</dbReference>
<dbReference type="Proteomes" id="UP000559256">
    <property type="component" value="Unassembled WGS sequence"/>
</dbReference>
<feature type="region of interest" description="Disordered" evidence="1">
    <location>
        <begin position="605"/>
        <end position="629"/>
    </location>
</feature>
<feature type="compositionally biased region" description="Polar residues" evidence="1">
    <location>
        <begin position="15"/>
        <end position="25"/>
    </location>
</feature>
<feature type="region of interest" description="Disordered" evidence="1">
    <location>
        <begin position="184"/>
        <end position="212"/>
    </location>
</feature>
<name>A0A8H5GB18_9AGAR</name>
<proteinExistence type="predicted"/>
<feature type="compositionally biased region" description="Low complexity" evidence="1">
    <location>
        <begin position="161"/>
        <end position="170"/>
    </location>
</feature>
<reference evidence="2 3" key="1">
    <citation type="journal article" date="2020" name="ISME J.">
        <title>Uncovering the hidden diversity of litter-decomposition mechanisms in mushroom-forming fungi.</title>
        <authorList>
            <person name="Floudas D."/>
            <person name="Bentzer J."/>
            <person name="Ahren D."/>
            <person name="Johansson T."/>
            <person name="Persson P."/>
            <person name="Tunlid A."/>
        </authorList>
    </citation>
    <scope>NUCLEOTIDE SEQUENCE [LARGE SCALE GENOMIC DNA]</scope>
    <source>
        <strain evidence="2 3">CBS 291.85</strain>
    </source>
</reference>
<feature type="compositionally biased region" description="Polar residues" evidence="1">
    <location>
        <begin position="418"/>
        <end position="429"/>
    </location>
</feature>
<evidence type="ECO:0000313" key="3">
    <source>
        <dbReference type="Proteomes" id="UP000559256"/>
    </source>
</evidence>
<dbReference type="OrthoDB" id="3357224at2759"/>
<feature type="compositionally biased region" description="Acidic residues" evidence="1">
    <location>
        <begin position="496"/>
        <end position="511"/>
    </location>
</feature>
<comment type="caution">
    <text evidence="2">The sequence shown here is derived from an EMBL/GenBank/DDBJ whole genome shotgun (WGS) entry which is preliminary data.</text>
</comment>
<protein>
    <submittedName>
        <fullName evidence="2">Uncharacterized protein</fullName>
    </submittedName>
</protein>
<feature type="compositionally biased region" description="Basic residues" evidence="1">
    <location>
        <begin position="348"/>
        <end position="359"/>
    </location>
</feature>
<sequence length="718" mass="77246">MARQRDPLPRLNINVPPNLNAQQPRGQPLYSPALPTSLQQSFHPALQTPMQQNFFPQHPPPAPGRPTHTAAHPSIAQLAAVGIHPPTGFPITPLGGHFPRGSIALPPPLGHPHAHPGAGAGGPPSSAHPFPNRNRRQLSIGGPPKAVLGGPARKVSPIPPATEATPSAAPAPKVKKVIVNLPKETIPGEGQPSNRPEWARNPSKTPFEPQEDLPFVESSSAEEFPPESWRKGLPSTIDVFLPGKGAWEAIKQQAIEEKLEKLGVERGGSSVPQIQAPHTRAASISSPADPALLFFKLNKLQQAQLGSSHNGSPLSQSLSTSPQPPFNGLNPAAVPLPGFSPSPTGQHHVPRFITNRHGHSLSLAQPPSGPSLTHPQNSLLFRTPSAGATGNPFGPNAVLGSDQNGLRKSASPGLSVADSENSQPHTQTDTAMDEIHAPQGRAPVVMSSLVVPPSSTISRPNSKPDFTRGFGLDIPEEEEEEEEEYDHRDRDRVEAEQDEDEGDSQADEMTEEGTNVTAPHSRHHSRHESRLSAALSLRSFGGLIAEGLNERFGVNNEEGDRNRDGRTDLQIEVRPSDGMLQVPSTGHHIMGRRNTLGAPIPESLPIPAPAPEKSGHAANGSIHDGNSEKAGEAFEGVDEWTGSEDVYDHDQYESEDDNEVCTFVIFILFHLCHAMPSCFHASYVTSLRLRMAISAALFLLSTRRAATRFFKRMRFRVV</sequence>
<feature type="compositionally biased region" description="Polar residues" evidence="1">
    <location>
        <begin position="362"/>
        <end position="380"/>
    </location>
</feature>
<keyword evidence="3" id="KW-1185">Reference proteome</keyword>
<feature type="region of interest" description="Disordered" evidence="1">
    <location>
        <begin position="1"/>
        <end position="31"/>
    </location>
</feature>
<evidence type="ECO:0000256" key="1">
    <source>
        <dbReference type="SAM" id="MobiDB-lite"/>
    </source>
</evidence>
<feature type="region of interest" description="Disordered" evidence="1">
    <location>
        <begin position="451"/>
        <end position="530"/>
    </location>
</feature>
<evidence type="ECO:0000313" key="2">
    <source>
        <dbReference type="EMBL" id="KAF5361647.1"/>
    </source>
</evidence>
<feature type="compositionally biased region" description="Acidic residues" evidence="1">
    <location>
        <begin position="474"/>
        <end position="484"/>
    </location>
</feature>
<gene>
    <name evidence="2" type="ORF">D9758_007367</name>
</gene>
<accession>A0A8H5GB18</accession>
<organism evidence="2 3">
    <name type="scientific">Tetrapyrgos nigripes</name>
    <dbReference type="NCBI Taxonomy" id="182062"/>
    <lineage>
        <taxon>Eukaryota</taxon>
        <taxon>Fungi</taxon>
        <taxon>Dikarya</taxon>
        <taxon>Basidiomycota</taxon>
        <taxon>Agaricomycotina</taxon>
        <taxon>Agaricomycetes</taxon>
        <taxon>Agaricomycetidae</taxon>
        <taxon>Agaricales</taxon>
        <taxon>Marasmiineae</taxon>
        <taxon>Marasmiaceae</taxon>
        <taxon>Tetrapyrgos</taxon>
    </lineage>
</organism>
<dbReference type="AlphaFoldDB" id="A0A8H5GB18"/>
<feature type="region of interest" description="Disordered" evidence="1">
    <location>
        <begin position="305"/>
        <end position="429"/>
    </location>
</feature>
<feature type="compositionally biased region" description="Basic and acidic residues" evidence="1">
    <location>
        <begin position="485"/>
        <end position="495"/>
    </location>
</feature>
<feature type="compositionally biased region" description="Low complexity" evidence="1">
    <location>
        <begin position="312"/>
        <end position="321"/>
    </location>
</feature>
<feature type="region of interest" description="Disordered" evidence="1">
    <location>
        <begin position="100"/>
        <end position="170"/>
    </location>
</feature>